<evidence type="ECO:0000256" key="1">
    <source>
        <dbReference type="SAM" id="Phobius"/>
    </source>
</evidence>
<geneLocation type="plasmid" evidence="3"/>
<keyword evidence="2" id="KW-0614">Plasmid</keyword>
<keyword evidence="1" id="KW-0812">Transmembrane</keyword>
<reference evidence="2 3" key="1">
    <citation type="submission" date="2014-08" db="EMBL/GenBank/DDBJ databases">
        <title>Complete genome of a marine bacteria Jeotgalibacillus malaysiensis.</title>
        <authorList>
            <person name="Yaakop A.S."/>
            <person name="Chan K.-G."/>
            <person name="Goh K.M."/>
        </authorList>
    </citation>
    <scope>NUCLEOTIDE SEQUENCE [LARGE SCALE GENOMIC DNA]</scope>
    <source>
        <strain evidence="2 3">D5</strain>
        <plasmid evidence="3">Plasmid</plasmid>
    </source>
</reference>
<keyword evidence="3" id="KW-1185">Reference proteome</keyword>
<feature type="transmembrane region" description="Helical" evidence="1">
    <location>
        <begin position="12"/>
        <end position="32"/>
    </location>
</feature>
<dbReference type="EMBL" id="CP009417">
    <property type="protein sequence ID" value="AJD93708.1"/>
    <property type="molecule type" value="Genomic_DNA"/>
</dbReference>
<dbReference type="KEGG" id="jeo:JMA_43910"/>
<evidence type="ECO:0000313" key="3">
    <source>
        <dbReference type="Proteomes" id="UP000031449"/>
    </source>
</evidence>
<organism evidence="2 3">
    <name type="scientific">Jeotgalibacillus malaysiensis</name>
    <dbReference type="NCBI Taxonomy" id="1508404"/>
    <lineage>
        <taxon>Bacteria</taxon>
        <taxon>Bacillati</taxon>
        <taxon>Bacillota</taxon>
        <taxon>Bacilli</taxon>
        <taxon>Bacillales</taxon>
        <taxon>Caryophanaceae</taxon>
        <taxon>Jeotgalibacillus</taxon>
    </lineage>
</organism>
<dbReference type="AlphaFoldDB" id="A0A0B5AYW5"/>
<gene>
    <name evidence="2" type="ORF">JMA_43910</name>
</gene>
<dbReference type="HOGENOM" id="CLU_3008235_0_0_9"/>
<proteinExistence type="predicted"/>
<dbReference type="Proteomes" id="UP000031449">
    <property type="component" value="Plasmid unnamed"/>
</dbReference>
<accession>A0A0B5AYW5</accession>
<sequence>MELTIVEMAGVLFVYLFLAFEIVGILFLFITYEFARAVEGKEFTYEFEEDLYPSTL</sequence>
<protein>
    <submittedName>
        <fullName evidence="2">Uncharacterized protein</fullName>
    </submittedName>
</protein>
<keyword evidence="1" id="KW-1133">Transmembrane helix</keyword>
<dbReference type="BioCyc" id="JESP1508404:G14D9-13714-MONOMER"/>
<evidence type="ECO:0000313" key="2">
    <source>
        <dbReference type="EMBL" id="AJD93708.1"/>
    </source>
</evidence>
<keyword evidence="1" id="KW-0472">Membrane</keyword>
<name>A0A0B5AYW5_9BACL</name>